<dbReference type="EMBL" id="MFNF01000031">
    <property type="protein sequence ID" value="OGH01613.1"/>
    <property type="molecule type" value="Genomic_DNA"/>
</dbReference>
<comment type="caution">
    <text evidence="7">The sequence shown here is derived from an EMBL/GenBank/DDBJ whole genome shotgun (WGS) entry which is preliminary data.</text>
</comment>
<dbReference type="AlphaFoldDB" id="A0A1F6GTY0"/>
<sequence>MLKTIRSIFYASSKKKALEFHRKFVEHWESDYPSVVKCLHGSMEACLRYLDFPEEEWISLRTTHVIERLNKEFKRRTKPTEIVPGEESCYRLLAFVSLKMELYWRANPMGKVKENLPFFKQIREM</sequence>
<dbReference type="PANTHER" id="PTHR33217">
    <property type="entry name" value="TRANSPOSASE FOR INSERTION SEQUENCE ELEMENT IS1081"/>
    <property type="match status" value="1"/>
</dbReference>
<comment type="function">
    <text evidence="1 6">Required for the transposition of the insertion element.</text>
</comment>
<keyword evidence="3 6" id="KW-0815">Transposition</keyword>
<evidence type="ECO:0000256" key="6">
    <source>
        <dbReference type="RuleBase" id="RU365089"/>
    </source>
</evidence>
<keyword evidence="6" id="KW-0814">Transposable element</keyword>
<dbReference type="GO" id="GO:0004803">
    <property type="term" value="F:transposase activity"/>
    <property type="evidence" value="ECO:0007669"/>
    <property type="project" value="UniProtKB-UniRule"/>
</dbReference>
<name>A0A1F6GTY0_9PROT</name>
<reference evidence="7 8" key="1">
    <citation type="journal article" date="2016" name="Nat. Commun.">
        <title>Thousands of microbial genomes shed light on interconnected biogeochemical processes in an aquifer system.</title>
        <authorList>
            <person name="Anantharaman K."/>
            <person name="Brown C.T."/>
            <person name="Hug L.A."/>
            <person name="Sharon I."/>
            <person name="Castelle C.J."/>
            <person name="Probst A.J."/>
            <person name="Thomas B.C."/>
            <person name="Singh A."/>
            <person name="Wilkins M.J."/>
            <person name="Karaoz U."/>
            <person name="Brodie E.L."/>
            <person name="Williams K.H."/>
            <person name="Hubbard S.S."/>
            <person name="Banfield J.F."/>
        </authorList>
    </citation>
    <scope>NUCLEOTIDE SEQUENCE [LARGE SCALE GENOMIC DNA]</scope>
</reference>
<organism evidence="7 8">
    <name type="scientific">Candidatus Lambdaproteobacteria bacterium RIFOXYD2_FULL_56_26</name>
    <dbReference type="NCBI Taxonomy" id="1817773"/>
    <lineage>
        <taxon>Bacteria</taxon>
        <taxon>Pseudomonadati</taxon>
        <taxon>Pseudomonadota</taxon>
        <taxon>Candidatus Lambdaproteobacteria</taxon>
    </lineage>
</organism>
<evidence type="ECO:0000256" key="1">
    <source>
        <dbReference type="ARBA" id="ARBA00002190"/>
    </source>
</evidence>
<evidence type="ECO:0000256" key="5">
    <source>
        <dbReference type="ARBA" id="ARBA00023172"/>
    </source>
</evidence>
<evidence type="ECO:0000256" key="2">
    <source>
        <dbReference type="ARBA" id="ARBA00010961"/>
    </source>
</evidence>
<dbReference type="GO" id="GO:0003677">
    <property type="term" value="F:DNA binding"/>
    <property type="evidence" value="ECO:0007669"/>
    <property type="project" value="UniProtKB-UniRule"/>
</dbReference>
<dbReference type="PANTHER" id="PTHR33217:SF7">
    <property type="entry name" value="TRANSPOSASE FOR INSERTION SEQUENCE ELEMENT IS1081"/>
    <property type="match status" value="1"/>
</dbReference>
<accession>A0A1F6GTY0</accession>
<protein>
    <recommendedName>
        <fullName evidence="6">Mutator family transposase</fullName>
    </recommendedName>
</protein>
<dbReference type="GO" id="GO:0006313">
    <property type="term" value="P:DNA transposition"/>
    <property type="evidence" value="ECO:0007669"/>
    <property type="project" value="UniProtKB-UniRule"/>
</dbReference>
<keyword evidence="4 6" id="KW-0238">DNA-binding</keyword>
<proteinExistence type="inferred from homology"/>
<gene>
    <name evidence="7" type="ORF">A2557_00650</name>
</gene>
<dbReference type="Proteomes" id="UP000177583">
    <property type="component" value="Unassembled WGS sequence"/>
</dbReference>
<evidence type="ECO:0000313" key="8">
    <source>
        <dbReference type="Proteomes" id="UP000177583"/>
    </source>
</evidence>
<evidence type="ECO:0000313" key="7">
    <source>
        <dbReference type="EMBL" id="OGH01613.1"/>
    </source>
</evidence>
<evidence type="ECO:0000256" key="3">
    <source>
        <dbReference type="ARBA" id="ARBA00022578"/>
    </source>
</evidence>
<keyword evidence="5 6" id="KW-0233">DNA recombination</keyword>
<comment type="similarity">
    <text evidence="2 6">Belongs to the transposase mutator family.</text>
</comment>
<dbReference type="InterPro" id="IPR001207">
    <property type="entry name" value="Transposase_mutator"/>
</dbReference>
<evidence type="ECO:0000256" key="4">
    <source>
        <dbReference type="ARBA" id="ARBA00023125"/>
    </source>
</evidence>
<dbReference type="Pfam" id="PF00872">
    <property type="entry name" value="Transposase_mut"/>
    <property type="match status" value="1"/>
</dbReference>